<keyword evidence="2" id="KW-1185">Reference proteome</keyword>
<organism evidence="1 2">
    <name type="scientific">Stenotrophomonas beteli</name>
    <dbReference type="NCBI Taxonomy" id="3384461"/>
    <lineage>
        <taxon>Bacteria</taxon>
        <taxon>Pseudomonadati</taxon>
        <taxon>Pseudomonadota</taxon>
        <taxon>Gammaproteobacteria</taxon>
        <taxon>Lysobacterales</taxon>
        <taxon>Lysobacteraceae</taxon>
        <taxon>Stenotrophomonas</taxon>
        <taxon>Stenotrophomonas maltophilia group</taxon>
    </lineage>
</organism>
<accession>A0A0R0AZR8</accession>
<evidence type="ECO:0000313" key="1">
    <source>
        <dbReference type="EMBL" id="KRG46131.1"/>
    </source>
</evidence>
<name>A0A0R0AZR8_9GAMM</name>
<protein>
    <recommendedName>
        <fullName evidence="3">Mobilization protein</fullName>
    </recommendedName>
</protein>
<reference evidence="1 2" key="1">
    <citation type="journal article" date="2016" name="Front. Microbiol.">
        <title>Genome Sequence of Type Strains of Genus Stenotrophomonas.</title>
        <authorList>
            <person name="Patil P.P."/>
            <person name="Midha S."/>
            <person name="Kumar S."/>
            <person name="Patil P.B."/>
        </authorList>
    </citation>
    <scope>NUCLEOTIDE SEQUENCE [LARGE SCALE GENOMIC DNA]</scope>
    <source>
        <strain evidence="1 2">LMG 978</strain>
    </source>
</reference>
<comment type="caution">
    <text evidence="1">The sequence shown here is derived from an EMBL/GenBank/DDBJ whole genome shotgun (WGS) entry which is preliminary data.</text>
</comment>
<sequence>MSSTNHYRDQIQRATHRLAQLQARELLAHQRQDAREKAIKRRDDAKRRRQVAELVFLAGAQNLPDDEIVAALKRHLLTVGETRFSPPH</sequence>
<dbReference type="Proteomes" id="UP000051757">
    <property type="component" value="Unassembled WGS sequence"/>
</dbReference>
<gene>
    <name evidence="1" type="ORF">ARC23_20105</name>
</gene>
<evidence type="ECO:0000313" key="2">
    <source>
        <dbReference type="Proteomes" id="UP000051757"/>
    </source>
</evidence>
<evidence type="ECO:0008006" key="3">
    <source>
        <dbReference type="Google" id="ProtNLM"/>
    </source>
</evidence>
<dbReference type="EMBL" id="LLXV01000104">
    <property type="protein sequence ID" value="KRG46131.1"/>
    <property type="molecule type" value="Genomic_DNA"/>
</dbReference>
<proteinExistence type="predicted"/>
<dbReference type="RefSeq" id="WP_057498840.1">
    <property type="nucleotide sequence ID" value="NZ_CP022053.2"/>
</dbReference>
<dbReference type="AlphaFoldDB" id="A0A0R0AZR8"/>
<dbReference type="OrthoDB" id="6009143at2"/>